<evidence type="ECO:0000313" key="2">
    <source>
        <dbReference type="Proteomes" id="UP000185494"/>
    </source>
</evidence>
<proteinExistence type="predicted"/>
<dbReference type="STRING" id="257708.RGI145_07905"/>
<protein>
    <submittedName>
        <fullName evidence="1">Uncharacterized protein</fullName>
    </submittedName>
</protein>
<dbReference type="KEGG" id="rgi:RGI145_07905"/>
<dbReference type="RefSeq" id="WP_075797929.1">
    <property type="nucleotide sequence ID" value="NZ_CP015583.1"/>
</dbReference>
<accession>A0A1L7AE26</accession>
<dbReference type="AlphaFoldDB" id="A0A1L7AE26"/>
<dbReference type="Proteomes" id="UP000185494">
    <property type="component" value="Chromosome 1"/>
</dbReference>
<reference evidence="1 2" key="1">
    <citation type="submission" date="2016-05" db="EMBL/GenBank/DDBJ databases">
        <title>Complete Genome and Methylome Analysis of Psychrotrophic Bacterial Isolates from Antarctic Lake Untersee.</title>
        <authorList>
            <person name="Fomenkov A."/>
            <person name="Akimov V.N."/>
            <person name="Vasilyeva L.V."/>
            <person name="Andersen D."/>
            <person name="Vincze T."/>
            <person name="Roberts R.J."/>
        </authorList>
    </citation>
    <scope>NUCLEOTIDE SEQUENCE [LARGE SCALE GENOMIC DNA]</scope>
    <source>
        <strain evidence="1 2">U14-5</strain>
    </source>
</reference>
<name>A0A1L7AE26_9PROT</name>
<gene>
    <name evidence="1" type="ORF">RGI145_07905</name>
</gene>
<organism evidence="1 2">
    <name type="scientific">Roseomonas gilardii</name>
    <dbReference type="NCBI Taxonomy" id="257708"/>
    <lineage>
        <taxon>Bacteria</taxon>
        <taxon>Pseudomonadati</taxon>
        <taxon>Pseudomonadota</taxon>
        <taxon>Alphaproteobacteria</taxon>
        <taxon>Acetobacterales</taxon>
        <taxon>Roseomonadaceae</taxon>
        <taxon>Roseomonas</taxon>
    </lineage>
</organism>
<dbReference type="EMBL" id="CP015583">
    <property type="protein sequence ID" value="APT57026.1"/>
    <property type="molecule type" value="Genomic_DNA"/>
</dbReference>
<sequence length="99" mass="11072">MVGERIDGVRVRWPHWFSGPKPSSLSRTCSGAVEHIARGWILIRRPRATAPVLKRLAPGPVRSGRLSATLPDGTDVLIRWLAEDDADRMAEALRRHADR</sequence>
<evidence type="ECO:0000313" key="1">
    <source>
        <dbReference type="EMBL" id="APT57026.1"/>
    </source>
</evidence>